<dbReference type="InterPro" id="IPR041677">
    <property type="entry name" value="DNA2/NAM7_AAA_11"/>
</dbReference>
<evidence type="ECO:0000259" key="5">
    <source>
        <dbReference type="SMART" id="SM00382"/>
    </source>
</evidence>
<dbReference type="Proteomes" id="UP001385951">
    <property type="component" value="Unassembled WGS sequence"/>
</dbReference>
<evidence type="ECO:0000256" key="3">
    <source>
        <dbReference type="ARBA" id="ARBA00022840"/>
    </source>
</evidence>
<feature type="compositionally biased region" description="Polar residues" evidence="4">
    <location>
        <begin position="1215"/>
        <end position="1248"/>
    </location>
</feature>
<sequence length="2322" mass="260475">MADSSARHQRLQKHFKFIIEGKTPLTPQNSTLFIEAICSQLDAAACVDRLTASTKGLSSLQSAMRFDLTVSFFNDKATKVLQYLSSPEISGIGGGGALRTVIKVIVEPPIFWSAYSRSFQAGELNESSQRCFAWLLLQLIQFPGEEADPYKDLLSSTIILDTLLASEDHQVKSFGYEIKHIVNTRGVGVVAGTQFGPGGRHDNDFVDFREIAILPSADEILSDKPAFFRTSYAVEEIEEDLRLATHLDNQFRLSREDMLYEMRDDLHLAFGKKSGKYRGVSFKGLTLLSIYNESSGNKCKWALVFRCSHDFWQLRKVKNKERKQYFVDHRNVFKHQSLTCLRIDDRICAFLTVHRDIDRLATVPPEIVLQLESQNDVAGVLQKLATAKPESISLYQIDTAVFAYEPVLLTLQETQKLALSSEIMLWAEGAPVQQSPYIPDALVDSIRRDPTQDLKNLLHTSKSIRLDQDQGRSLVQGLSQSVSLIQGPPGTGKSFIGALLAKALHDYTEQTLLVVCYTNHALDQFLEDLLDIGIPSSSLVRLGGKSTPRTEPLSLFKLSSGSNRRFKPLSRDDWTSIDGYKKESDILSNDLNRVFQKLLLSRPRYEEYLDYLEFEEPEYYKAFQVPKSSDGMQQVGSKGKDVKPDFLIHRWCSGNNAGKFSNIPNVRATQDIWKMPQPHRHQVIDRWREALVQEYAEEFAMTARRYNTCLDELEAKFNQSNRALLQTKRIIGCTTTAAAKYREDLKVIQPGILLVEEAGEILESHILTALRAETRQLILIGDHKQLRPKVNNYLLTVEKGEGYDLNRSLFERLVLKGYPHVTLSAQHRMRPEIAALVKHLTYPELINSPSTLNRSSLRGVQNNIVFVNHGVPEDELDGVEERRDMMAKSSKCNTFEVEMVLKIVKYLGQQGYGTDKIVILTPYLGQLRELQKGLRETNDPVLSDLDSWDLVRAGLVTESSAKMDRKPIRLATIDNYQGEESDIVIISLTRSNERHEIGFMQAQERLTVLLSRARDALIMLGNAETFARARRGGEIWSKLFNLLKQSGQIYDGFPVQCERHPDRLALLKIPSDFDKECPDGGCLQPCASILKCGIHKCPSKCHQISDHSKMPCEVVMTTNCLGPKTHVQQWKCHKGPPLTCTKCERESKLAAKKQQEDFARQEKLDEEQRLHDQKLAEIDAEINSYRDQLRGAQLVGERQAALEQKMKDLELAKSQTLTAATSGSNSKPSKSAPESSQSLSKADSPTPNVQVSSTSVAATPATSGKSVLMTLTPSVARTEWQRQKTMEGAVNNAIDAIMEMTGLEKVKEQVLSIKAKVDTALRQGTSLKGERFNVAMLGNPGTGKTTVARHYAQFLASVQVIPGNTFVEKTGSGLANDGVPAVKKIIEGVINGGGGTIFVDEAYQLASPENFGGKQVLDFLLAEMENNVGKIAFIFAGYNREMEKFFEHNPGLTSRVPYQLQFTDYEDPELLHMLDGLIQKQWKGKMQVDDQDGIFGLFGRIVARRLGRGRGREGFGNARALQNVFAKIRERQANRLTQQRRNGLQPDDFLLVKEDLIGPDPAQVMTQSSSWKKLQEMIGLQTVKDSVANLFDMIKRNYERELLEKNPVQVSLNRVFLGSPGTGKTTVAKRYGQILAELGLISNGEVVTKNPADFIGAVLGQSESQTKAILANTVGKVLIIDEAYSLYGGGKGSSDPYKTAVIDTIVAEVQSTPGEDRCVLLLGYKAQIEEMFQNVNPGLSRRFAIEDAFHFNDYSDSELLQALDMKLKDGDLSATAEAKVIAIDVLSRLRNRPNFGNIGEVENLLSRAKTRYQQRQALLPISERQPDAPFEPQDFDENFDRHEHATANLAKLFEGTVGCDELVAKLSNYQQMTARLKKQGKDPRALVPTNFVFKGPPGTGKTTTARKMGQVYYDMGFLSSTEVVECSASDLVDQYVGHTGPKTRQVFERALGRVLFIDEAYRLSEGHFAKEAMDELVGILTQEAFRGKLVVILAGYDQEMNELLAVNPGLSSRFPDEVSFHNFKPDDCLRILKNELEKNDIKASALYTTAAPEYAKMASVISALSSLSSWGNARDVITMAKKLITVAFGKPLDTAMELSADEVLGVMEEMLTQRQERSSNMPKSNSRYPYPPMQIDEPSPKAHRIETSRTIQTTPREPEPQEPTSDAPSTERDPGVSDDIWFQLQADKKAKEEREKREAEERAQREQELREAIKREQEQHELMKQLAEAAEKDAREREELMRQREQARLRALAEKEKRARIQAEIEARRKEEETRRKEEARVQAKIRQMGVCVAGFQWIKQAHGYRCAGGTHFLSNGQLGIN</sequence>
<dbReference type="CDD" id="cd17936">
    <property type="entry name" value="EEXXEc_NFX1"/>
    <property type="match status" value="1"/>
</dbReference>
<evidence type="ECO:0000256" key="4">
    <source>
        <dbReference type="SAM" id="MobiDB-lite"/>
    </source>
</evidence>
<dbReference type="SUPFAM" id="SSF52540">
    <property type="entry name" value="P-loop containing nucleoside triphosphate hydrolases"/>
    <property type="match status" value="4"/>
</dbReference>
<dbReference type="Pfam" id="PF13087">
    <property type="entry name" value="AAA_12"/>
    <property type="match status" value="1"/>
</dbReference>
<evidence type="ECO:0000256" key="1">
    <source>
        <dbReference type="ARBA" id="ARBA00010378"/>
    </source>
</evidence>
<feature type="domain" description="AAA+ ATPase" evidence="5">
    <location>
        <begin position="1611"/>
        <end position="1749"/>
    </location>
</feature>
<accession>A0AAW0GPT4</accession>
<feature type="compositionally biased region" description="Basic and acidic residues" evidence="4">
    <location>
        <begin position="2138"/>
        <end position="2147"/>
    </location>
</feature>
<keyword evidence="3" id="KW-0067">ATP-binding</keyword>
<dbReference type="SMART" id="SM00382">
    <property type="entry name" value="AAA"/>
    <property type="match status" value="4"/>
</dbReference>
<name>A0AAW0GPT4_9APHY</name>
<dbReference type="InterPro" id="IPR041679">
    <property type="entry name" value="DNA2/NAM7-like_C"/>
</dbReference>
<dbReference type="GO" id="GO:0004386">
    <property type="term" value="F:helicase activity"/>
    <property type="evidence" value="ECO:0007669"/>
    <property type="project" value="InterPro"/>
</dbReference>
<dbReference type="CDD" id="cd18808">
    <property type="entry name" value="SF1_C_Upf1"/>
    <property type="match status" value="1"/>
</dbReference>
<dbReference type="InterPro" id="IPR041627">
    <property type="entry name" value="AAA_lid_6"/>
</dbReference>
<protein>
    <recommendedName>
        <fullName evidence="5">AAA+ ATPase domain-containing protein</fullName>
    </recommendedName>
</protein>
<feature type="compositionally biased region" description="Polar residues" evidence="4">
    <location>
        <begin position="2118"/>
        <end position="2127"/>
    </location>
</feature>
<feature type="region of interest" description="Disordered" evidence="4">
    <location>
        <begin position="2113"/>
        <end position="2208"/>
    </location>
</feature>
<comment type="similarity">
    <text evidence="1">Belongs to the CbxX/CfxQ family.</text>
</comment>
<dbReference type="Pfam" id="PF17866">
    <property type="entry name" value="AAA_lid_6"/>
    <property type="match status" value="1"/>
</dbReference>
<dbReference type="GO" id="GO:0005524">
    <property type="term" value="F:ATP binding"/>
    <property type="evidence" value="ECO:0007669"/>
    <property type="project" value="UniProtKB-KW"/>
</dbReference>
<dbReference type="InterPro" id="IPR003593">
    <property type="entry name" value="AAA+_ATPase"/>
</dbReference>
<keyword evidence="2" id="KW-0547">Nucleotide-binding</keyword>
<organism evidence="6 7">
    <name type="scientific">Cerrena zonata</name>
    <dbReference type="NCBI Taxonomy" id="2478898"/>
    <lineage>
        <taxon>Eukaryota</taxon>
        <taxon>Fungi</taxon>
        <taxon>Dikarya</taxon>
        <taxon>Basidiomycota</taxon>
        <taxon>Agaricomycotina</taxon>
        <taxon>Agaricomycetes</taxon>
        <taxon>Polyporales</taxon>
        <taxon>Cerrenaceae</taxon>
        <taxon>Cerrena</taxon>
    </lineage>
</organism>
<proteinExistence type="inferred from homology"/>
<feature type="region of interest" description="Disordered" evidence="4">
    <location>
        <begin position="1215"/>
        <end position="1259"/>
    </location>
</feature>
<dbReference type="InterPro" id="IPR000641">
    <property type="entry name" value="CbxX/CfxQ"/>
</dbReference>
<dbReference type="PANTHER" id="PTHR43392:SF2">
    <property type="entry name" value="AAA-TYPE ATPASE FAMILY PROTEIN _ ANKYRIN REPEAT FAMILY PROTEIN"/>
    <property type="match status" value="1"/>
</dbReference>
<dbReference type="PRINTS" id="PR00819">
    <property type="entry name" value="CBXCFQXSUPER"/>
</dbReference>
<dbReference type="Gene3D" id="1.10.8.60">
    <property type="match status" value="2"/>
</dbReference>
<feature type="domain" description="AAA+ ATPase" evidence="5">
    <location>
        <begin position="1887"/>
        <end position="2024"/>
    </location>
</feature>
<keyword evidence="7" id="KW-1185">Reference proteome</keyword>
<dbReference type="Pfam" id="PF13086">
    <property type="entry name" value="AAA_11"/>
    <property type="match status" value="1"/>
</dbReference>
<dbReference type="InterPro" id="IPR027417">
    <property type="entry name" value="P-loop_NTPase"/>
</dbReference>
<reference evidence="6 7" key="1">
    <citation type="submission" date="2022-09" db="EMBL/GenBank/DDBJ databases">
        <authorList>
            <person name="Palmer J.M."/>
        </authorList>
    </citation>
    <scope>NUCLEOTIDE SEQUENCE [LARGE SCALE GENOMIC DNA]</scope>
    <source>
        <strain evidence="6 7">DSM 7382</strain>
    </source>
</reference>
<feature type="compositionally biased region" description="Low complexity" evidence="4">
    <location>
        <begin position="1249"/>
        <end position="1259"/>
    </location>
</feature>
<dbReference type="CDD" id="cd00009">
    <property type="entry name" value="AAA"/>
    <property type="match status" value="3"/>
</dbReference>
<dbReference type="InterPro" id="IPR047187">
    <property type="entry name" value="SF1_C_Upf1"/>
</dbReference>
<feature type="domain" description="AAA+ ATPase" evidence="5">
    <location>
        <begin position="479"/>
        <end position="891"/>
    </location>
</feature>
<dbReference type="FunFam" id="1.10.8.60:FF:000160">
    <property type="entry name" value="WGS project CABT00000000 data, contig 2.55"/>
    <property type="match status" value="1"/>
</dbReference>
<feature type="compositionally biased region" description="Basic and acidic residues" evidence="4">
    <location>
        <begin position="2186"/>
        <end position="2208"/>
    </location>
</feature>
<dbReference type="CDD" id="cd06008">
    <property type="entry name" value="NF-X1-zinc-finger"/>
    <property type="match status" value="1"/>
</dbReference>
<comment type="caution">
    <text evidence="6">The sequence shown here is derived from an EMBL/GenBank/DDBJ whole genome shotgun (WGS) entry which is preliminary data.</text>
</comment>
<dbReference type="FunFam" id="3.40.50.300:FF:000216">
    <property type="entry name" value="Type VII secretion ATPase EccA"/>
    <property type="match status" value="3"/>
</dbReference>
<evidence type="ECO:0000256" key="2">
    <source>
        <dbReference type="ARBA" id="ARBA00022741"/>
    </source>
</evidence>
<evidence type="ECO:0000313" key="7">
    <source>
        <dbReference type="Proteomes" id="UP001385951"/>
    </source>
</evidence>
<evidence type="ECO:0000313" key="6">
    <source>
        <dbReference type="EMBL" id="KAK7695623.1"/>
    </source>
</evidence>
<dbReference type="InterPro" id="IPR050773">
    <property type="entry name" value="CbxX/CfxQ_RuBisCO_ESX"/>
</dbReference>
<dbReference type="GO" id="GO:0016887">
    <property type="term" value="F:ATP hydrolysis activity"/>
    <property type="evidence" value="ECO:0007669"/>
    <property type="project" value="InterPro"/>
</dbReference>
<dbReference type="PANTHER" id="PTHR43392">
    <property type="entry name" value="AAA-TYPE ATPASE FAMILY PROTEIN / ANKYRIN REPEAT FAMILY PROTEIN"/>
    <property type="match status" value="1"/>
</dbReference>
<dbReference type="InterPro" id="IPR003959">
    <property type="entry name" value="ATPase_AAA_core"/>
</dbReference>
<feature type="domain" description="AAA+ ATPase" evidence="5">
    <location>
        <begin position="1330"/>
        <end position="1466"/>
    </location>
</feature>
<dbReference type="Pfam" id="PF00004">
    <property type="entry name" value="AAA"/>
    <property type="match status" value="3"/>
</dbReference>
<dbReference type="FunFam" id="3.40.50.300:FF:001660">
    <property type="entry name" value="NF-X1 finger and helicase protein, putative"/>
    <property type="match status" value="1"/>
</dbReference>
<gene>
    <name evidence="6" type="ORF">QCA50_000259</name>
</gene>
<dbReference type="Gene3D" id="3.40.50.300">
    <property type="entry name" value="P-loop containing nucleotide triphosphate hydrolases"/>
    <property type="match status" value="5"/>
</dbReference>
<dbReference type="EMBL" id="JASBNA010000001">
    <property type="protein sequence ID" value="KAK7695623.1"/>
    <property type="molecule type" value="Genomic_DNA"/>
</dbReference>